<evidence type="ECO:0000256" key="1">
    <source>
        <dbReference type="ARBA" id="ARBA00004496"/>
    </source>
</evidence>
<dbReference type="PaxDb" id="4577-GRMZM2G150724_P01"/>
<comment type="similarity">
    <text evidence="2">Belongs to the Rho GDI family.</text>
</comment>
<reference evidence="5" key="1">
    <citation type="submission" date="2015-12" db="EMBL/GenBank/DDBJ databases">
        <title>Update maize B73 reference genome by single molecule sequencing technologies.</title>
        <authorList>
            <consortium name="Maize Genome Sequencing Project"/>
            <person name="Ware D."/>
        </authorList>
    </citation>
    <scope>NUCLEOTIDE SEQUENCE</scope>
    <source>
        <tissue evidence="5">Seedling</tissue>
    </source>
</reference>
<dbReference type="PANTHER" id="PTHR10980:SF61">
    <property type="entry name" value="OS01G0913600 PROTEIN"/>
    <property type="match status" value="1"/>
</dbReference>
<evidence type="ECO:0000256" key="4">
    <source>
        <dbReference type="SAM" id="MobiDB-lite"/>
    </source>
</evidence>
<organism evidence="5">
    <name type="scientific">Zea mays</name>
    <name type="common">Maize</name>
    <dbReference type="NCBI Taxonomy" id="4577"/>
    <lineage>
        <taxon>Eukaryota</taxon>
        <taxon>Viridiplantae</taxon>
        <taxon>Streptophyta</taxon>
        <taxon>Embryophyta</taxon>
        <taxon>Tracheophyta</taxon>
        <taxon>Spermatophyta</taxon>
        <taxon>Magnoliopsida</taxon>
        <taxon>Liliopsida</taxon>
        <taxon>Poales</taxon>
        <taxon>Poaceae</taxon>
        <taxon>PACMAD clade</taxon>
        <taxon>Panicoideae</taxon>
        <taxon>Andropogonodae</taxon>
        <taxon>Andropogoneae</taxon>
        <taxon>Tripsacinae</taxon>
        <taxon>Zea</taxon>
    </lineage>
</organism>
<dbReference type="GO" id="GO:0007266">
    <property type="term" value="P:Rho protein signal transduction"/>
    <property type="evidence" value="ECO:0007669"/>
    <property type="project" value="InterPro"/>
</dbReference>
<dbReference type="PANTHER" id="PTHR10980">
    <property type="entry name" value="RHO GDP-DISSOCIATION INHIBITOR"/>
    <property type="match status" value="1"/>
</dbReference>
<evidence type="ECO:0000313" key="5">
    <source>
        <dbReference type="EMBL" id="AQK93968.1"/>
    </source>
</evidence>
<name>A0A1D6FQS1_MAIZE</name>
<dbReference type="InterPro" id="IPR000406">
    <property type="entry name" value="Rho_GDI"/>
</dbReference>
<dbReference type="Pfam" id="PF02115">
    <property type="entry name" value="Rho_GDI"/>
    <property type="match status" value="1"/>
</dbReference>
<dbReference type="EMBL" id="CM000784">
    <property type="protein sequence ID" value="AQK93968.1"/>
    <property type="molecule type" value="Genomic_DNA"/>
</dbReference>
<dbReference type="ExpressionAtlas" id="A0A1D6FQS1">
    <property type="expression patterns" value="baseline and differential"/>
</dbReference>
<evidence type="ECO:0000256" key="3">
    <source>
        <dbReference type="ARBA" id="ARBA00022490"/>
    </source>
</evidence>
<accession>A0A1D6FQS1</accession>
<feature type="region of interest" description="Disordered" evidence="4">
    <location>
        <begin position="1"/>
        <end position="32"/>
    </location>
</feature>
<dbReference type="AlphaFoldDB" id="A0A1D6FQS1"/>
<keyword evidence="3" id="KW-0963">Cytoplasm</keyword>
<dbReference type="GO" id="GO:0005737">
    <property type="term" value="C:cytoplasm"/>
    <property type="evidence" value="ECO:0007669"/>
    <property type="project" value="UniProtKB-SubCell"/>
</dbReference>
<comment type="subcellular location">
    <subcellularLocation>
        <location evidence="1">Cytoplasm</location>
    </subcellularLocation>
</comment>
<dbReference type="eggNOG" id="KOG3205">
    <property type="taxonomic scope" value="Eukaryota"/>
</dbReference>
<evidence type="ECO:0000256" key="2">
    <source>
        <dbReference type="ARBA" id="ARBA00009758"/>
    </source>
</evidence>
<dbReference type="InterPro" id="IPR024792">
    <property type="entry name" value="RhoGDI_dom_sf"/>
</dbReference>
<feature type="compositionally biased region" description="Acidic residues" evidence="4">
    <location>
        <begin position="19"/>
        <end position="29"/>
    </location>
</feature>
<proteinExistence type="inferred from homology"/>
<sequence>MDDTEREKEKEKEKHDCGTDVEDEEEDEEGNKRVVVLGPQVPLKEQLELDKDDESLRRWKEQLLGQVDTEQLGGEILTN</sequence>
<protein>
    <submittedName>
        <fullName evidence="5">Rho GDP-dissociation inhibitor 1</fullName>
    </submittedName>
</protein>
<dbReference type="SUPFAM" id="SSF81296">
    <property type="entry name" value="E set domains"/>
    <property type="match status" value="1"/>
</dbReference>
<gene>
    <name evidence="5" type="ORF">ZEAMMB73_Zm00001d010397</name>
</gene>
<feature type="compositionally biased region" description="Basic and acidic residues" evidence="4">
    <location>
        <begin position="1"/>
        <end position="18"/>
    </location>
</feature>
<dbReference type="Gene3D" id="2.70.50.30">
    <property type="entry name" value="Coagulation Factor XIII, subunit A, domain 1"/>
    <property type="match status" value="1"/>
</dbReference>
<dbReference type="GO" id="GO:0005094">
    <property type="term" value="F:Rho GDP-dissociation inhibitor activity"/>
    <property type="evidence" value="ECO:0007669"/>
    <property type="project" value="InterPro"/>
</dbReference>
<dbReference type="InterPro" id="IPR014756">
    <property type="entry name" value="Ig_E-set"/>
</dbReference>